<dbReference type="Pfam" id="PF00899">
    <property type="entry name" value="ThiF"/>
    <property type="match status" value="1"/>
</dbReference>
<reference evidence="3" key="1">
    <citation type="submission" date="2020-12" db="EMBL/GenBank/DDBJ databases">
        <title>Genomic characterization of non-nitrogen-fixing Frankia strains.</title>
        <authorList>
            <person name="Carlos-Shanley C."/>
            <person name="Guerra T."/>
            <person name="Hahn D."/>
        </authorList>
    </citation>
    <scope>NUCLEOTIDE SEQUENCE</scope>
    <source>
        <strain evidence="3">CN6</strain>
    </source>
</reference>
<keyword evidence="4" id="KW-1185">Reference proteome</keyword>
<name>A0A937RVB8_9ACTN</name>
<organism evidence="3 4">
    <name type="scientific">Frankia nepalensis</name>
    <dbReference type="NCBI Taxonomy" id="1836974"/>
    <lineage>
        <taxon>Bacteria</taxon>
        <taxon>Bacillati</taxon>
        <taxon>Actinomycetota</taxon>
        <taxon>Actinomycetes</taxon>
        <taxon>Frankiales</taxon>
        <taxon>Frankiaceae</taxon>
        <taxon>Frankia</taxon>
    </lineage>
</organism>
<evidence type="ECO:0000256" key="1">
    <source>
        <dbReference type="SAM" id="MobiDB-lite"/>
    </source>
</evidence>
<dbReference type="GO" id="GO:0016491">
    <property type="term" value="F:oxidoreductase activity"/>
    <property type="evidence" value="ECO:0007669"/>
    <property type="project" value="InterPro"/>
</dbReference>
<protein>
    <submittedName>
        <fullName evidence="3">Rv1355c family protein</fullName>
    </submittedName>
</protein>
<dbReference type="InterPro" id="IPR000594">
    <property type="entry name" value="ThiF_NAD_FAD-bd"/>
</dbReference>
<comment type="caution">
    <text evidence="3">The sequence shown here is derived from an EMBL/GenBank/DDBJ whole genome shotgun (WGS) entry which is preliminary data.</text>
</comment>
<feature type="domain" description="THIF-type NAD/FAD binding fold" evidence="2">
    <location>
        <begin position="123"/>
        <end position="257"/>
    </location>
</feature>
<dbReference type="Gene3D" id="3.40.50.720">
    <property type="entry name" value="NAD(P)-binding Rossmann-like Domain"/>
    <property type="match status" value="1"/>
</dbReference>
<dbReference type="GO" id="GO:0061503">
    <property type="term" value="F:tRNA threonylcarbamoyladenosine dehydratase"/>
    <property type="evidence" value="ECO:0007669"/>
    <property type="project" value="TreeGrafter"/>
</dbReference>
<dbReference type="GO" id="GO:0008641">
    <property type="term" value="F:ubiquitin-like modifier activating enzyme activity"/>
    <property type="evidence" value="ECO:0007669"/>
    <property type="project" value="InterPro"/>
</dbReference>
<dbReference type="NCBIfam" id="NF005901">
    <property type="entry name" value="PRK07877.1"/>
    <property type="match status" value="1"/>
</dbReference>
<dbReference type="SUPFAM" id="SSF69572">
    <property type="entry name" value="Activating enzymes of the ubiquitin-like proteins"/>
    <property type="match status" value="1"/>
</dbReference>
<dbReference type="PANTHER" id="PTHR43267">
    <property type="entry name" value="TRNA THREONYLCARBAMOYLADENOSINE DEHYDRATASE"/>
    <property type="match status" value="1"/>
</dbReference>
<dbReference type="PANTHER" id="PTHR43267:SF3">
    <property type="entry name" value="THIF PROTEIN"/>
    <property type="match status" value="1"/>
</dbReference>
<evidence type="ECO:0000313" key="3">
    <source>
        <dbReference type="EMBL" id="MBL7632546.1"/>
    </source>
</evidence>
<evidence type="ECO:0000259" key="2">
    <source>
        <dbReference type="Pfam" id="PF00899"/>
    </source>
</evidence>
<dbReference type="CDD" id="cd01483">
    <property type="entry name" value="E1_enzyme_family"/>
    <property type="match status" value="1"/>
</dbReference>
<gene>
    <name evidence="3" type="ORF">I7412_36415</name>
</gene>
<dbReference type="EMBL" id="JAEACQ010000341">
    <property type="protein sequence ID" value="MBL7632546.1"/>
    <property type="molecule type" value="Genomic_DNA"/>
</dbReference>
<accession>A0A937RVB8</accession>
<feature type="region of interest" description="Disordered" evidence="1">
    <location>
        <begin position="387"/>
        <end position="410"/>
    </location>
</feature>
<dbReference type="AlphaFoldDB" id="A0A937RVB8"/>
<proteinExistence type="predicted"/>
<sequence length="767" mass="84875">MTERTLELLAARGRWPVDEDVWRPALFDTGRDEQLEALGTLLESGEVVSVHDVIDDQLGELVAGRDPRRRWTGDELDLRVRRHLDGRDQRRYGSWAYYPWSRRLVHLLPRDEFREVRANRNRYKITDDERARLVGFRIGIVGLSVGNMAAVTLALEGIGGTFRLADFDELSLSNLNRLRGGVHDLGVNKAVLAARELFEIDPWLDVELYRDGVRPETVDEFLTGGGTLDLLVEECDDLGVKVLIRERARDHRIPVIMDTSDRGLLDIERFDREPGRPILHGLVGQLRAEELRGMTAKEKVPIVLAIVDEQHISTRMAASLPEVAQTISSWPQLASGVALGGAIVADAARRVLLGELTQSGRYYVDPATIVADGHGTLHEPVTPPPPFAVTEEARQPRQLPPEPTAEQTAKLEPDVVRWIATVGTLAPSAHNAQPWRLVWRAAEQVLECHHDPARDLPNLDFEHGATWVAFGALIENICLASQQVGLHTHVHTWPNPADPRLVGRIQLSPDGLARTDPLFAQVASRVTNRRRDGRIPLTDAAASALRTACEDAGARLHLLRDDAALDRIGALMGAGERVGILDPNIHQDASRGFRWTADEVRAHPHGLDVATLELTPTERAGLRLTQQWRVMEFIGRIGGGRGLEDLTRELVASAAAVGLITFPGTTRDSYLRGGRALQRMWLTATALGLALQPITGLPYLFARAERGDGHGLSTDSRAELPRLRAQYDTLFQTSRGDAEALLFRLAHAEPPTARSLRQPIDTVLTFA</sequence>
<dbReference type="InterPro" id="IPR035985">
    <property type="entry name" value="Ubiquitin-activating_enz"/>
</dbReference>
<dbReference type="Gene3D" id="3.40.109.10">
    <property type="entry name" value="NADH Oxidase"/>
    <property type="match status" value="1"/>
</dbReference>
<dbReference type="InterPro" id="IPR000415">
    <property type="entry name" value="Nitroreductase-like"/>
</dbReference>
<dbReference type="InterPro" id="IPR045886">
    <property type="entry name" value="ThiF/MoeB/HesA"/>
</dbReference>
<dbReference type="RefSeq" id="WP_203005124.1">
    <property type="nucleotide sequence ID" value="NZ_JADWYU010000233.1"/>
</dbReference>
<dbReference type="Proteomes" id="UP000604475">
    <property type="component" value="Unassembled WGS sequence"/>
</dbReference>
<dbReference type="SUPFAM" id="SSF55469">
    <property type="entry name" value="FMN-dependent nitroreductase-like"/>
    <property type="match status" value="1"/>
</dbReference>
<dbReference type="GO" id="GO:0061504">
    <property type="term" value="P:cyclic threonylcarbamoyladenosine biosynthetic process"/>
    <property type="evidence" value="ECO:0007669"/>
    <property type="project" value="TreeGrafter"/>
</dbReference>
<evidence type="ECO:0000313" key="4">
    <source>
        <dbReference type="Proteomes" id="UP000604475"/>
    </source>
</evidence>